<organism evidence="1">
    <name type="scientific">marine metagenome</name>
    <dbReference type="NCBI Taxonomy" id="408172"/>
    <lineage>
        <taxon>unclassified sequences</taxon>
        <taxon>metagenomes</taxon>
        <taxon>ecological metagenomes</taxon>
    </lineage>
</organism>
<name>A0A383C0R1_9ZZZZ</name>
<sequence length="220" mass="25581">MPVIWDYNDDPEQFGKQPEWAMKEFEVFLRSNNKIISCSIGITQYLLKKYKCLAVTIPNGVELSHFNKDLSLVQKSKKIVIGYVGIISSWFFDFELVKMISQQYRYCEIHLYGPCDKEAKKDLNDLLLMNKNIKYEGSQSYYVLPEIMRKFNVGIIPLYSIPEVWRAASGKLLQYLGVGIPVVSVWMEQYSMLKENVYFTKSHAEFIGALEKALKQPFMP</sequence>
<proteinExistence type="predicted"/>
<gene>
    <name evidence="1" type="ORF">METZ01_LOCUS478606</name>
</gene>
<feature type="non-terminal residue" evidence="1">
    <location>
        <position position="220"/>
    </location>
</feature>
<reference evidence="1" key="1">
    <citation type="submission" date="2018-05" db="EMBL/GenBank/DDBJ databases">
        <authorList>
            <person name="Lanie J.A."/>
            <person name="Ng W.-L."/>
            <person name="Kazmierczak K.M."/>
            <person name="Andrzejewski T.M."/>
            <person name="Davidsen T.M."/>
            <person name="Wayne K.J."/>
            <person name="Tettelin H."/>
            <person name="Glass J.I."/>
            <person name="Rusch D."/>
            <person name="Podicherti R."/>
            <person name="Tsui H.-C.T."/>
            <person name="Winkler M.E."/>
        </authorList>
    </citation>
    <scope>NUCLEOTIDE SEQUENCE</scope>
</reference>
<evidence type="ECO:0008006" key="2">
    <source>
        <dbReference type="Google" id="ProtNLM"/>
    </source>
</evidence>
<dbReference type="Gene3D" id="3.40.50.2000">
    <property type="entry name" value="Glycogen Phosphorylase B"/>
    <property type="match status" value="1"/>
</dbReference>
<evidence type="ECO:0000313" key="1">
    <source>
        <dbReference type="EMBL" id="SVE25752.1"/>
    </source>
</evidence>
<accession>A0A383C0R1</accession>
<protein>
    <recommendedName>
        <fullName evidence="2">Glycosyl transferase family 1 domain-containing protein</fullName>
    </recommendedName>
</protein>
<dbReference type="AlphaFoldDB" id="A0A383C0R1"/>
<dbReference type="EMBL" id="UINC01204844">
    <property type="protein sequence ID" value="SVE25752.1"/>
    <property type="molecule type" value="Genomic_DNA"/>
</dbReference>
<dbReference type="SUPFAM" id="SSF53756">
    <property type="entry name" value="UDP-Glycosyltransferase/glycogen phosphorylase"/>
    <property type="match status" value="1"/>
</dbReference>